<dbReference type="RefSeq" id="WP_190352425.1">
    <property type="nucleotide sequence ID" value="NZ_JACJPY010000076.1"/>
</dbReference>
<comment type="caution">
    <text evidence="1">The sequence shown here is derived from an EMBL/GenBank/DDBJ whole genome shotgun (WGS) entry which is preliminary data.</text>
</comment>
<organism evidence="1 2">
    <name type="scientific">Pseudanabaena cinerea FACHB-1277</name>
    <dbReference type="NCBI Taxonomy" id="2949581"/>
    <lineage>
        <taxon>Bacteria</taxon>
        <taxon>Bacillati</taxon>
        <taxon>Cyanobacteriota</taxon>
        <taxon>Cyanophyceae</taxon>
        <taxon>Pseudanabaenales</taxon>
        <taxon>Pseudanabaenaceae</taxon>
        <taxon>Pseudanabaena</taxon>
        <taxon>Pseudanabaena cinerea</taxon>
    </lineage>
</organism>
<dbReference type="SUPFAM" id="SSF160532">
    <property type="entry name" value="Ava3019-like"/>
    <property type="match status" value="1"/>
</dbReference>
<proteinExistence type="predicted"/>
<reference evidence="1" key="1">
    <citation type="journal article" date="2015" name="ISME J.">
        <title>Draft Genome Sequence of Streptomyces incarnatus NRRL8089, which Produces the Nucleoside Antibiotic Sinefungin.</title>
        <authorList>
            <person name="Oshima K."/>
            <person name="Hattori M."/>
            <person name="Shimizu H."/>
            <person name="Fukuda K."/>
            <person name="Nemoto M."/>
            <person name="Inagaki K."/>
            <person name="Tamura T."/>
        </authorList>
    </citation>
    <scope>NUCLEOTIDE SEQUENCE</scope>
    <source>
        <strain evidence="1">FACHB-1277</strain>
    </source>
</reference>
<dbReference type="Pfam" id="PF08854">
    <property type="entry name" value="DUF1824"/>
    <property type="match status" value="1"/>
</dbReference>
<evidence type="ECO:0000313" key="1">
    <source>
        <dbReference type="EMBL" id="MBD2152013.1"/>
    </source>
</evidence>
<reference evidence="1" key="2">
    <citation type="submission" date="2020-08" db="EMBL/GenBank/DDBJ databases">
        <authorList>
            <person name="Chen M."/>
            <person name="Teng W."/>
            <person name="Zhao L."/>
            <person name="Hu C."/>
            <person name="Zhou Y."/>
            <person name="Han B."/>
            <person name="Song L."/>
            <person name="Shu W."/>
        </authorList>
    </citation>
    <scope>NUCLEOTIDE SEQUENCE</scope>
    <source>
        <strain evidence="1">FACHB-1277</strain>
    </source>
</reference>
<dbReference type="EMBL" id="JACJPY010000076">
    <property type="protein sequence ID" value="MBD2152013.1"/>
    <property type="molecule type" value="Genomic_DNA"/>
</dbReference>
<dbReference type="AlphaFoldDB" id="A0A926Z7U0"/>
<keyword evidence="2" id="KW-1185">Reference proteome</keyword>
<protein>
    <submittedName>
        <fullName evidence="1">DUF1824 family protein</fullName>
    </submittedName>
</protein>
<evidence type="ECO:0000313" key="2">
    <source>
        <dbReference type="Proteomes" id="UP000631421"/>
    </source>
</evidence>
<dbReference type="Proteomes" id="UP000631421">
    <property type="component" value="Unassembled WGS sequence"/>
</dbReference>
<dbReference type="InterPro" id="IPR014953">
    <property type="entry name" value="DUF1824"/>
</dbReference>
<sequence length="136" mass="15879">MTNHLTIADAERILWELSDLDSDSIDLEQRHQICAALDYLTRQADYHIFGICADRTETAVKSLREYANHFQYELPDTPLPNIDNGIYLKYNPRSRRYHTDSYQGQYRGVLISFHTDFTDGYSGTHGHFPLDLYCQK</sequence>
<accession>A0A926Z7U0</accession>
<dbReference type="Gene3D" id="3.30.360.10">
    <property type="entry name" value="Dihydrodipicolinate Reductase, domain 2"/>
    <property type="match status" value="1"/>
</dbReference>
<name>A0A926Z7U0_9CYAN</name>
<gene>
    <name evidence="1" type="ORF">H6F44_18065</name>
</gene>